<sequence length="164" mass="17077">MRLKALQLAGIGAVIIIGAQLVLSLIGDRDDEPPRLAADTALVVTTQQAGAAPAAAPGPDRRVVTSAIDYAALGLAGAEEAFYCEGIIMLGAADETGRISDDDRALVYTLSDYGNALTGAQGIDGDTAMVARQQSLLQAQYDLEDGLTVRDVEACREMARNAAR</sequence>
<keyword evidence="2" id="KW-1185">Reference proteome</keyword>
<reference evidence="1" key="2">
    <citation type="submission" date="2020-09" db="EMBL/GenBank/DDBJ databases">
        <authorList>
            <person name="Sun Q."/>
            <person name="Zhou Y."/>
        </authorList>
    </citation>
    <scope>NUCLEOTIDE SEQUENCE</scope>
    <source>
        <strain evidence="1">CGMCC 1.12921</strain>
    </source>
</reference>
<dbReference type="Proteomes" id="UP000613582">
    <property type="component" value="Unassembled WGS sequence"/>
</dbReference>
<gene>
    <name evidence="1" type="ORF">GCM10011342_24140</name>
</gene>
<evidence type="ECO:0000313" key="2">
    <source>
        <dbReference type="Proteomes" id="UP000613582"/>
    </source>
</evidence>
<protein>
    <submittedName>
        <fullName evidence="1">Uncharacterized protein</fullName>
    </submittedName>
</protein>
<proteinExistence type="predicted"/>
<dbReference type="RefSeq" id="WP_188158176.1">
    <property type="nucleotide sequence ID" value="NZ_BMGH01000001.1"/>
</dbReference>
<dbReference type="EMBL" id="BMGH01000001">
    <property type="protein sequence ID" value="GGD14514.1"/>
    <property type="molecule type" value="Genomic_DNA"/>
</dbReference>
<name>A0A8J2V7R5_9PROT</name>
<dbReference type="AlphaFoldDB" id="A0A8J2V7R5"/>
<reference evidence="1" key="1">
    <citation type="journal article" date="2014" name="Int. J. Syst. Evol. Microbiol.">
        <title>Complete genome sequence of Corynebacterium casei LMG S-19264T (=DSM 44701T), isolated from a smear-ripened cheese.</title>
        <authorList>
            <consortium name="US DOE Joint Genome Institute (JGI-PGF)"/>
            <person name="Walter F."/>
            <person name="Albersmeier A."/>
            <person name="Kalinowski J."/>
            <person name="Ruckert C."/>
        </authorList>
    </citation>
    <scope>NUCLEOTIDE SEQUENCE</scope>
    <source>
        <strain evidence="1">CGMCC 1.12921</strain>
    </source>
</reference>
<organism evidence="1 2">
    <name type="scientific">Aquisalinus flavus</name>
    <dbReference type="NCBI Taxonomy" id="1526572"/>
    <lineage>
        <taxon>Bacteria</taxon>
        <taxon>Pseudomonadati</taxon>
        <taxon>Pseudomonadota</taxon>
        <taxon>Alphaproteobacteria</taxon>
        <taxon>Parvularculales</taxon>
        <taxon>Parvularculaceae</taxon>
        <taxon>Aquisalinus</taxon>
    </lineage>
</organism>
<accession>A0A8J2V7R5</accession>
<evidence type="ECO:0000313" key="1">
    <source>
        <dbReference type="EMBL" id="GGD14514.1"/>
    </source>
</evidence>
<comment type="caution">
    <text evidence="1">The sequence shown here is derived from an EMBL/GenBank/DDBJ whole genome shotgun (WGS) entry which is preliminary data.</text>
</comment>